<keyword evidence="3" id="KW-1185">Reference proteome</keyword>
<dbReference type="AlphaFoldDB" id="A0A6G7YIC7"/>
<evidence type="ECO:0000313" key="3">
    <source>
        <dbReference type="Proteomes" id="UP000502035"/>
    </source>
</evidence>
<dbReference type="KEGG" id="npi:G7071_14180"/>
<dbReference type="GO" id="GO:0033499">
    <property type="term" value="P:galactose catabolic process via UDP-galactose, Leloir pathway"/>
    <property type="evidence" value="ECO:0007669"/>
    <property type="project" value="TreeGrafter"/>
</dbReference>
<accession>A0A6G7YIC7</accession>
<dbReference type="RefSeq" id="WP_166319809.1">
    <property type="nucleotide sequence ID" value="NZ_CP049866.1"/>
</dbReference>
<gene>
    <name evidence="2" type="ORF">G7071_14180</name>
</gene>
<dbReference type="InterPro" id="IPR014718">
    <property type="entry name" value="GH-type_carb-bd"/>
</dbReference>
<dbReference type="CDD" id="cd09022">
    <property type="entry name" value="Aldose_epim_Ec_YihR"/>
    <property type="match status" value="1"/>
</dbReference>
<dbReference type="Proteomes" id="UP000502035">
    <property type="component" value="Chromosome"/>
</dbReference>
<evidence type="ECO:0000256" key="1">
    <source>
        <dbReference type="SAM" id="MobiDB-lite"/>
    </source>
</evidence>
<dbReference type="Pfam" id="PF01263">
    <property type="entry name" value="Aldose_epim"/>
    <property type="match status" value="1"/>
</dbReference>
<dbReference type="EMBL" id="CP049866">
    <property type="protein sequence ID" value="QIK76401.1"/>
    <property type="molecule type" value="Genomic_DNA"/>
</dbReference>
<dbReference type="PANTHER" id="PTHR10091">
    <property type="entry name" value="ALDOSE-1-EPIMERASE"/>
    <property type="match status" value="1"/>
</dbReference>
<dbReference type="GO" id="GO:0006006">
    <property type="term" value="P:glucose metabolic process"/>
    <property type="evidence" value="ECO:0007669"/>
    <property type="project" value="TreeGrafter"/>
</dbReference>
<reference evidence="2 3" key="1">
    <citation type="submission" date="2020-03" db="EMBL/GenBank/DDBJ databases">
        <title>Nocardioides sp. nov., isolated from fish.</title>
        <authorList>
            <person name="Hyun D.-W."/>
            <person name="Bae J.-W."/>
        </authorList>
    </citation>
    <scope>NUCLEOTIDE SEQUENCE [LARGE SCALE GENOMIC DNA]</scope>
    <source>
        <strain evidence="2 3">HDW12A</strain>
    </source>
</reference>
<dbReference type="InterPro" id="IPR008183">
    <property type="entry name" value="Aldose_1/G6P_1-epimerase"/>
</dbReference>
<feature type="region of interest" description="Disordered" evidence="1">
    <location>
        <begin position="273"/>
        <end position="294"/>
    </location>
</feature>
<name>A0A6G7YIC7_9ACTN</name>
<dbReference type="InterPro" id="IPR011013">
    <property type="entry name" value="Gal_mutarotase_sf_dom"/>
</dbReference>
<proteinExistence type="predicted"/>
<dbReference type="Gene3D" id="2.70.98.10">
    <property type="match status" value="1"/>
</dbReference>
<protein>
    <submittedName>
        <fullName evidence="2">Aldose 1-epimerase family protein</fullName>
    </submittedName>
</protein>
<dbReference type="PANTHER" id="PTHR10091:SF0">
    <property type="entry name" value="GALACTOSE MUTAROTASE"/>
    <property type="match status" value="1"/>
</dbReference>
<sequence>MEHPSGKQFEIAAAGYRAVITESGAALRLLTHADRQLVDGFDVDEMSHGGRGQLLMPWPNRIRDGKYTFAGRDLQLALTEPKRSNASHGLARWAGWGLQEHTAHSVSLRHRLMAQTGYPWTLELRVDYHLDGDGLTVVQTARNLSGQPAPYACGAHPYLSLDTPTNGAIDQLELTLPAATRTVNDERLIPVETVGVDDEHDFRRARIIGAAQFNEAYGDLDRVDGVATVTLRSARGGPGTALWVDEQIRWLQIYSADDVPGKERRSLAVEPMTAPPDAFRSGTDLRTLSPSGQDGDEMSVTWGIRAIPADRALSG</sequence>
<dbReference type="InterPro" id="IPR037480">
    <property type="entry name" value="YihR-like"/>
</dbReference>
<dbReference type="SUPFAM" id="SSF74650">
    <property type="entry name" value="Galactose mutarotase-like"/>
    <property type="match status" value="1"/>
</dbReference>
<evidence type="ECO:0000313" key="2">
    <source>
        <dbReference type="EMBL" id="QIK76401.1"/>
    </source>
</evidence>
<organism evidence="2 3">
    <name type="scientific">Nocardioides piscis</name>
    <dbReference type="NCBI Taxonomy" id="2714938"/>
    <lineage>
        <taxon>Bacteria</taxon>
        <taxon>Bacillati</taxon>
        <taxon>Actinomycetota</taxon>
        <taxon>Actinomycetes</taxon>
        <taxon>Propionibacteriales</taxon>
        <taxon>Nocardioidaceae</taxon>
        <taxon>Nocardioides</taxon>
    </lineage>
</organism>
<dbReference type="GO" id="GO:0030246">
    <property type="term" value="F:carbohydrate binding"/>
    <property type="evidence" value="ECO:0007669"/>
    <property type="project" value="InterPro"/>
</dbReference>
<dbReference type="GO" id="GO:0004034">
    <property type="term" value="F:aldose 1-epimerase activity"/>
    <property type="evidence" value="ECO:0007669"/>
    <property type="project" value="TreeGrafter"/>
</dbReference>